<dbReference type="CDD" id="cd03784">
    <property type="entry name" value="GT1_Gtf-like"/>
    <property type="match status" value="1"/>
</dbReference>
<sequence length="460" mass="51512">MESNKGETEMQERKGRRLVLFPLPLQGHINPMLQLANILHSKGFSIVIIHTNFNSPNPSNFPHFTFQPIPDGLLESSEASTTDVLALLSLLNVTCVSPFQECLARLLSDVLEEEPIACLITDAMLHFTRAVADSLKLPRIVLRTGGVSSFVAFAAFPLLLEKGYLPIQNSQLEEPVQELPHLRVKDLPVIKTLNPEALYQLVESMIKETKASSGLIWNSFEELEQPALATLGQDFPIPIFPIGPFHKYFPASSSSLLTQDQNSISWLDTQKPKSVIYVSFGSIAAMDEKGFLEIAWGLANSKHPFLWVVRQGLIRGSEWLEPLPNGFLEMLDGSGHIVKWAPQPQVLAHPAVGAFWTHNGWNSTLESICEGVPMICQPFFTDQMVNARYVSHVWRVGLQLENGVERGKIEKVIRRLMVEREGEAIRERISLLKEQVNLCLRQGGSSYKFLESLISYISSF</sequence>
<reference evidence="3" key="1">
    <citation type="submission" date="2019-08" db="EMBL/GenBank/DDBJ databases">
        <title>Reference gene set and small RNA set construction with multiple tissues from Davidia involucrata Baill.</title>
        <authorList>
            <person name="Yang H."/>
            <person name="Zhou C."/>
            <person name="Li G."/>
            <person name="Wang J."/>
            <person name="Gao P."/>
            <person name="Wang M."/>
            <person name="Wang R."/>
            <person name="Zhao Y."/>
        </authorList>
    </citation>
    <scope>NUCLEOTIDE SEQUENCE</scope>
    <source>
        <tissue evidence="3">Mixed with DoveR01_LX</tissue>
    </source>
</reference>
<comment type="similarity">
    <text evidence="1">Belongs to the UDP-glycosyltransferase family.</text>
</comment>
<organism evidence="3">
    <name type="scientific">Davidia involucrata</name>
    <name type="common">Dove tree</name>
    <dbReference type="NCBI Taxonomy" id="16924"/>
    <lineage>
        <taxon>Eukaryota</taxon>
        <taxon>Viridiplantae</taxon>
        <taxon>Streptophyta</taxon>
        <taxon>Embryophyta</taxon>
        <taxon>Tracheophyta</taxon>
        <taxon>Spermatophyta</taxon>
        <taxon>Magnoliopsida</taxon>
        <taxon>eudicotyledons</taxon>
        <taxon>Gunneridae</taxon>
        <taxon>Pentapetalae</taxon>
        <taxon>asterids</taxon>
        <taxon>Cornales</taxon>
        <taxon>Nyssaceae</taxon>
        <taxon>Davidia</taxon>
    </lineage>
</organism>
<dbReference type="PANTHER" id="PTHR11926:SF1464">
    <property type="entry name" value="UDP-GLYCOSYLTRANSFERASE 76B1-LIKE"/>
    <property type="match status" value="1"/>
</dbReference>
<dbReference type="SUPFAM" id="SSF53756">
    <property type="entry name" value="UDP-Glycosyltransferase/glycogen phosphorylase"/>
    <property type="match status" value="1"/>
</dbReference>
<dbReference type="PANTHER" id="PTHR11926">
    <property type="entry name" value="GLUCOSYL/GLUCURONOSYL TRANSFERASES"/>
    <property type="match status" value="1"/>
</dbReference>
<dbReference type="EMBL" id="GHES01030345">
    <property type="protein sequence ID" value="MPA60904.1"/>
    <property type="molecule type" value="Transcribed_RNA"/>
</dbReference>
<protein>
    <submittedName>
        <fullName evidence="3">Putative UDP-glucoronosyl/UDP-glucosyl transferase family protein</fullName>
        <ecNumber evidence="3">2.4.1.17</ecNumber>
    </submittedName>
</protein>
<dbReference type="FunFam" id="3.40.50.2000:FF:000040">
    <property type="entry name" value="UDP-glycosyltransferase 76C1"/>
    <property type="match status" value="1"/>
</dbReference>
<evidence type="ECO:0000256" key="2">
    <source>
        <dbReference type="ARBA" id="ARBA00022679"/>
    </source>
</evidence>
<dbReference type="EC" id="2.4.1.17" evidence="3"/>
<gene>
    <name evidence="3" type="ORF">Din_030345</name>
</gene>
<dbReference type="FunFam" id="3.40.50.2000:FF:000120">
    <property type="entry name" value="UDP-glycosyltransferase 76C1"/>
    <property type="match status" value="1"/>
</dbReference>
<proteinExistence type="inferred from homology"/>
<dbReference type="GO" id="GO:0015020">
    <property type="term" value="F:glucuronosyltransferase activity"/>
    <property type="evidence" value="ECO:0007669"/>
    <property type="project" value="UniProtKB-EC"/>
</dbReference>
<dbReference type="Gene3D" id="3.40.50.2000">
    <property type="entry name" value="Glycogen Phosphorylase B"/>
    <property type="match status" value="2"/>
</dbReference>
<dbReference type="GO" id="GO:0080044">
    <property type="term" value="F:quercetin 7-O-glucosyltransferase activity"/>
    <property type="evidence" value="ECO:0007669"/>
    <property type="project" value="TreeGrafter"/>
</dbReference>
<dbReference type="Pfam" id="PF00201">
    <property type="entry name" value="UDPGT"/>
    <property type="match status" value="1"/>
</dbReference>
<evidence type="ECO:0000313" key="3">
    <source>
        <dbReference type="EMBL" id="MPA60904.1"/>
    </source>
</evidence>
<name>A0A5B7AX51_DAVIN</name>
<dbReference type="AlphaFoldDB" id="A0A5B7AX51"/>
<accession>A0A5B7AX51</accession>
<evidence type="ECO:0000256" key="1">
    <source>
        <dbReference type="ARBA" id="ARBA00009995"/>
    </source>
</evidence>
<keyword evidence="2 3" id="KW-0808">Transferase</keyword>
<dbReference type="GO" id="GO:0080043">
    <property type="term" value="F:quercetin 3-O-glucosyltransferase activity"/>
    <property type="evidence" value="ECO:0007669"/>
    <property type="project" value="TreeGrafter"/>
</dbReference>
<keyword evidence="3" id="KW-0328">Glycosyltransferase</keyword>
<dbReference type="InterPro" id="IPR002213">
    <property type="entry name" value="UDP_glucos_trans"/>
</dbReference>